<evidence type="ECO:0000313" key="6">
    <source>
        <dbReference type="EMBL" id="AOQ23327.1"/>
    </source>
</evidence>
<name>A0AAC9MU87_NEOTH</name>
<accession>A0AAC9MU87</accession>
<dbReference type="CDD" id="cd00616">
    <property type="entry name" value="AHBA_syn"/>
    <property type="match status" value="1"/>
</dbReference>
<evidence type="ECO:0000313" key="9">
    <source>
        <dbReference type="Proteomes" id="UP000322283"/>
    </source>
</evidence>
<dbReference type="AlphaFoldDB" id="A0AAC9MU87"/>
<dbReference type="Proteomes" id="UP000094598">
    <property type="component" value="Chromosome"/>
</dbReference>
<dbReference type="PANTHER" id="PTHR30244">
    <property type="entry name" value="TRANSAMINASE"/>
    <property type="match status" value="1"/>
</dbReference>
<dbReference type="InterPro" id="IPR015424">
    <property type="entry name" value="PyrdxlP-dep_Trfase"/>
</dbReference>
<feature type="active site" description="Proton acceptor" evidence="3">
    <location>
        <position position="183"/>
    </location>
</feature>
<dbReference type="EMBL" id="VCDX01000005">
    <property type="protein sequence ID" value="TYL13035.1"/>
    <property type="molecule type" value="Genomic_DNA"/>
</dbReference>
<dbReference type="Gene3D" id="3.40.640.10">
    <property type="entry name" value="Type I PLP-dependent aspartate aminotransferase-like (Major domain)"/>
    <property type="match status" value="1"/>
</dbReference>
<dbReference type="Gene3D" id="3.90.1150.10">
    <property type="entry name" value="Aspartate Aminotransferase, domain 1"/>
    <property type="match status" value="1"/>
</dbReference>
<dbReference type="InterPro" id="IPR015421">
    <property type="entry name" value="PyrdxlP-dep_Trfase_major"/>
</dbReference>
<comment type="similarity">
    <text evidence="2 5">Belongs to the DegT/DnrJ/EryC1 family.</text>
</comment>
<sequence>MQIPLSRPDITEKEIVLVNEVLRSTFLALGPKMVEFEEAVARYVGRKFAVAVNSGTSGLHLLIKAYGIGEGDEVITTPFSFIASSNCILYERARPVFVDIEPETGNIDPNLIEEAITPRTKAILPVDAFGQPARLDVIRDIARRHGLVVIEDACEALGSEYKGEKTGSGSFADAAVFAFYPNKQITTGEGGMIVTDDARVAGLCRSLRNQGRGEGGLWLNHERLGYNYRLDELSAALGLAQMGRIEEIITKRKQVAELYNQRLAQIPGIRLPYIAPEVTRMSWFVYVIRVGVDEPAPAKQAAVRDHVMRRLQAAGIGCRPYFTPIHLQPFYRSQFGYREGDFPVTEAFGRTSIAIPFHNNLTAAEVDYVASTLAEALI</sequence>
<dbReference type="GO" id="GO:0102933">
    <property type="term" value="F:GDP-4-dehydro-6-deoxy-D-mannose-4-aminotransferase activity"/>
    <property type="evidence" value="ECO:0007669"/>
    <property type="project" value="UniProtKB-EC"/>
</dbReference>
<dbReference type="GO" id="GO:0000271">
    <property type="term" value="P:polysaccharide biosynthetic process"/>
    <property type="evidence" value="ECO:0007669"/>
    <property type="project" value="TreeGrafter"/>
</dbReference>
<keyword evidence="9" id="KW-1185">Reference proteome</keyword>
<dbReference type="Pfam" id="PF01041">
    <property type="entry name" value="DegT_DnrJ_EryC1"/>
    <property type="match status" value="1"/>
</dbReference>
<organism evidence="6 8">
    <name type="scientific">Neomoorella thermoacetica</name>
    <name type="common">Clostridium thermoaceticum</name>
    <dbReference type="NCBI Taxonomy" id="1525"/>
    <lineage>
        <taxon>Bacteria</taxon>
        <taxon>Bacillati</taxon>
        <taxon>Bacillota</taxon>
        <taxon>Clostridia</taxon>
        <taxon>Neomoorellales</taxon>
        <taxon>Neomoorellaceae</taxon>
        <taxon>Neomoorella</taxon>
    </lineage>
</organism>
<evidence type="ECO:0000256" key="2">
    <source>
        <dbReference type="ARBA" id="ARBA00037999"/>
    </source>
</evidence>
<dbReference type="InterPro" id="IPR000653">
    <property type="entry name" value="DegT/StrS_aminotransferase"/>
</dbReference>
<dbReference type="EC" id="2.6.1.87" evidence="6"/>
<keyword evidence="6" id="KW-0808">Transferase</keyword>
<evidence type="ECO:0000313" key="7">
    <source>
        <dbReference type="EMBL" id="TYL13035.1"/>
    </source>
</evidence>
<evidence type="ECO:0000256" key="1">
    <source>
        <dbReference type="ARBA" id="ARBA00022898"/>
    </source>
</evidence>
<reference evidence="7 9" key="2">
    <citation type="submission" date="2019-05" db="EMBL/GenBank/DDBJ databases">
        <title>Genome sequence of Moorella thermoacetica ATCC 33924.</title>
        <authorList>
            <person name="Poehlein A."/>
            <person name="Bengelsdorf F.R."/>
            <person name="Duerre P."/>
            <person name="Daniel R."/>
        </authorList>
    </citation>
    <scope>NUCLEOTIDE SEQUENCE [LARGE SCALE GENOMIC DNA]</scope>
    <source>
        <strain evidence="7 9">ATCC 33924</strain>
    </source>
</reference>
<evidence type="ECO:0000256" key="3">
    <source>
        <dbReference type="PIRSR" id="PIRSR000390-1"/>
    </source>
</evidence>
<gene>
    <name evidence="6" type="primary">arnB_1</name>
    <name evidence="7" type="synonym">per</name>
    <name evidence="6" type="ORF">Maut_00869</name>
    <name evidence="7" type="ORF">MTAT_18610</name>
</gene>
<dbReference type="RefSeq" id="WP_069588648.1">
    <property type="nucleotide sequence ID" value="NZ_CP017019.1"/>
</dbReference>
<evidence type="ECO:0000313" key="8">
    <source>
        <dbReference type="Proteomes" id="UP000094598"/>
    </source>
</evidence>
<evidence type="ECO:0000256" key="4">
    <source>
        <dbReference type="PIRSR" id="PIRSR000390-2"/>
    </source>
</evidence>
<dbReference type="EMBL" id="CP017019">
    <property type="protein sequence ID" value="AOQ23327.1"/>
    <property type="molecule type" value="Genomic_DNA"/>
</dbReference>
<dbReference type="GO" id="GO:0099620">
    <property type="term" value="F:UDP-4-amino-4-deoxy-L-arabinose aminotransferase"/>
    <property type="evidence" value="ECO:0007669"/>
    <property type="project" value="UniProtKB-EC"/>
</dbReference>
<dbReference type="PIRSF" id="PIRSF000390">
    <property type="entry name" value="PLP_StrS"/>
    <property type="match status" value="1"/>
</dbReference>
<protein>
    <submittedName>
        <fullName evidence="7">GDP-perosamine synthase</fullName>
        <ecNumber evidence="7">2.6.1.102</ecNumber>
    </submittedName>
    <submittedName>
        <fullName evidence="6">UDP-4-amino-4-deoxy-L-arabinose--oxoglutarate aminotransferase</fullName>
        <ecNumber evidence="6">2.6.1.87</ecNumber>
    </submittedName>
</protein>
<dbReference type="Proteomes" id="UP000322283">
    <property type="component" value="Unassembled WGS sequence"/>
</dbReference>
<dbReference type="SUPFAM" id="SSF53383">
    <property type="entry name" value="PLP-dependent transferases"/>
    <property type="match status" value="1"/>
</dbReference>
<dbReference type="FunFam" id="3.40.640.10:FF:000089">
    <property type="entry name" value="Aminotransferase, DegT/DnrJ/EryC1/StrS family"/>
    <property type="match status" value="1"/>
</dbReference>
<keyword evidence="1 4" id="KW-0663">Pyridoxal phosphate</keyword>
<keyword evidence="6" id="KW-0032">Aminotransferase</keyword>
<evidence type="ECO:0000256" key="5">
    <source>
        <dbReference type="RuleBase" id="RU004508"/>
    </source>
</evidence>
<feature type="modified residue" description="N6-(pyridoxal phosphate)lysine" evidence="4">
    <location>
        <position position="183"/>
    </location>
</feature>
<dbReference type="EC" id="2.6.1.102" evidence="7"/>
<dbReference type="GO" id="GO:0030170">
    <property type="term" value="F:pyridoxal phosphate binding"/>
    <property type="evidence" value="ECO:0007669"/>
    <property type="project" value="UniProtKB-ARBA"/>
</dbReference>
<proteinExistence type="inferred from homology"/>
<reference evidence="6 8" key="1">
    <citation type="submission" date="2016-08" db="EMBL/GenBank/DDBJ databases">
        <title>Moorella thermoacetica DSM 103132.</title>
        <authorList>
            <person name="Jendresen C.B."/>
            <person name="Redl S.M."/>
            <person name="Jensen T.O."/>
            <person name="Nielsen A.T."/>
        </authorList>
    </citation>
    <scope>NUCLEOTIDE SEQUENCE [LARGE SCALE GENOMIC DNA]</scope>
    <source>
        <strain evidence="6 8">DSM 103132</strain>
    </source>
</reference>
<dbReference type="InterPro" id="IPR015422">
    <property type="entry name" value="PyrdxlP-dep_Trfase_small"/>
</dbReference>
<dbReference type="PANTHER" id="PTHR30244:SF39">
    <property type="entry name" value="BLR3650 PROTEIN"/>
    <property type="match status" value="1"/>
</dbReference>